<name>A0A164FE01_9CRUS</name>
<proteinExistence type="predicted"/>
<dbReference type="OrthoDB" id="6375458at2759"/>
<evidence type="ECO:0000313" key="7">
    <source>
        <dbReference type="Proteomes" id="UP000076858"/>
    </source>
</evidence>
<evidence type="ECO:0000256" key="4">
    <source>
        <dbReference type="ARBA" id="ARBA00023125"/>
    </source>
</evidence>
<organism evidence="6 7">
    <name type="scientific">Daphnia magna</name>
    <dbReference type="NCBI Taxonomy" id="35525"/>
    <lineage>
        <taxon>Eukaryota</taxon>
        <taxon>Metazoa</taxon>
        <taxon>Ecdysozoa</taxon>
        <taxon>Arthropoda</taxon>
        <taxon>Crustacea</taxon>
        <taxon>Branchiopoda</taxon>
        <taxon>Diplostraca</taxon>
        <taxon>Cladocera</taxon>
        <taxon>Anomopoda</taxon>
        <taxon>Daphniidae</taxon>
        <taxon>Daphnia</taxon>
    </lineage>
</organism>
<dbReference type="Pfam" id="PF05485">
    <property type="entry name" value="THAP"/>
    <property type="match status" value="1"/>
</dbReference>
<keyword evidence="4" id="KW-0238">DNA-binding</keyword>
<dbReference type="Proteomes" id="UP000076858">
    <property type="component" value="Unassembled WGS sequence"/>
</dbReference>
<sequence>MTKAFCLICSTYRKKRDRRSFFKVPECNINSNSIEKELIERRRAEWLKLSKRNYNISQLFVCSDHFVSGLFHITFVIVYVE</sequence>
<gene>
    <name evidence="6" type="ORF">APZ42_007276</name>
</gene>
<comment type="caution">
    <text evidence="6">The sequence shown here is derived from an EMBL/GenBank/DDBJ whole genome shotgun (WGS) entry which is preliminary data.</text>
</comment>
<evidence type="ECO:0000256" key="1">
    <source>
        <dbReference type="ARBA" id="ARBA00022723"/>
    </source>
</evidence>
<keyword evidence="2" id="KW-0863">Zinc-finger</keyword>
<dbReference type="EMBL" id="LRGB01020435">
    <property type="protein sequence ID" value="KZR97701.1"/>
    <property type="molecule type" value="Genomic_DNA"/>
</dbReference>
<evidence type="ECO:0000313" key="6">
    <source>
        <dbReference type="EMBL" id="KZR97701.1"/>
    </source>
</evidence>
<keyword evidence="7" id="KW-1185">Reference proteome</keyword>
<dbReference type="GO" id="GO:0003677">
    <property type="term" value="F:DNA binding"/>
    <property type="evidence" value="ECO:0007669"/>
    <property type="project" value="UniProtKB-KW"/>
</dbReference>
<protein>
    <recommendedName>
        <fullName evidence="5">THAP-type domain-containing protein</fullName>
    </recommendedName>
</protein>
<feature type="domain" description="THAP-type" evidence="5">
    <location>
        <begin position="9"/>
        <end position="66"/>
    </location>
</feature>
<dbReference type="InterPro" id="IPR006612">
    <property type="entry name" value="THAP_Znf"/>
</dbReference>
<evidence type="ECO:0000256" key="2">
    <source>
        <dbReference type="ARBA" id="ARBA00022771"/>
    </source>
</evidence>
<keyword evidence="3" id="KW-0862">Zinc</keyword>
<accession>A0A164FE01</accession>
<dbReference type="GO" id="GO:0008270">
    <property type="term" value="F:zinc ion binding"/>
    <property type="evidence" value="ECO:0007669"/>
    <property type="project" value="UniProtKB-KW"/>
</dbReference>
<dbReference type="AlphaFoldDB" id="A0A164FE01"/>
<keyword evidence="1" id="KW-0479">Metal-binding</keyword>
<dbReference type="SUPFAM" id="SSF57716">
    <property type="entry name" value="Glucocorticoid receptor-like (DNA-binding domain)"/>
    <property type="match status" value="1"/>
</dbReference>
<evidence type="ECO:0000259" key="5">
    <source>
        <dbReference type="Pfam" id="PF05485"/>
    </source>
</evidence>
<reference evidence="6 7" key="1">
    <citation type="submission" date="2016-03" db="EMBL/GenBank/DDBJ databases">
        <title>EvidentialGene: Evidence-directed Construction of Genes on Genomes.</title>
        <authorList>
            <person name="Gilbert D.G."/>
            <person name="Choi J.-H."/>
            <person name="Mockaitis K."/>
            <person name="Colbourne J."/>
            <person name="Pfrender M."/>
        </authorList>
    </citation>
    <scope>NUCLEOTIDE SEQUENCE [LARGE SCALE GENOMIC DNA]</scope>
    <source>
        <strain evidence="6 7">Xinb3</strain>
        <tissue evidence="6">Complete organism</tissue>
    </source>
</reference>
<evidence type="ECO:0000256" key="3">
    <source>
        <dbReference type="ARBA" id="ARBA00022833"/>
    </source>
</evidence>